<comment type="caution">
    <text evidence="2">The sequence shown here is derived from an EMBL/GenBank/DDBJ whole genome shotgun (WGS) entry which is preliminary data.</text>
</comment>
<dbReference type="Proteomes" id="UP000636800">
    <property type="component" value="Chromosome 5"/>
</dbReference>
<dbReference type="AlphaFoldDB" id="A0A835R122"/>
<dbReference type="PANTHER" id="PTHR35488">
    <property type="entry name" value="OS05G0358900 PROTEIN-RELATED"/>
    <property type="match status" value="1"/>
</dbReference>
<dbReference type="EMBL" id="JADCNM010000005">
    <property type="protein sequence ID" value="KAG0483485.1"/>
    <property type="molecule type" value="Genomic_DNA"/>
</dbReference>
<proteinExistence type="predicted"/>
<name>A0A835R122_VANPL</name>
<keyword evidence="3" id="KW-1185">Reference proteome</keyword>
<evidence type="ECO:0000313" key="4">
    <source>
        <dbReference type="Proteomes" id="UP000639772"/>
    </source>
</evidence>
<evidence type="ECO:0000313" key="3">
    <source>
        <dbReference type="Proteomes" id="UP000636800"/>
    </source>
</evidence>
<accession>A0A835R122</accession>
<dbReference type="OrthoDB" id="1913474at2759"/>
<dbReference type="PANTHER" id="PTHR35488:SF2">
    <property type="entry name" value="OS05G0358900 PROTEIN"/>
    <property type="match status" value="1"/>
</dbReference>
<organism evidence="2 4">
    <name type="scientific">Vanilla planifolia</name>
    <name type="common">Vanilla</name>
    <dbReference type="NCBI Taxonomy" id="51239"/>
    <lineage>
        <taxon>Eukaryota</taxon>
        <taxon>Viridiplantae</taxon>
        <taxon>Streptophyta</taxon>
        <taxon>Embryophyta</taxon>
        <taxon>Tracheophyta</taxon>
        <taxon>Spermatophyta</taxon>
        <taxon>Magnoliopsida</taxon>
        <taxon>Liliopsida</taxon>
        <taxon>Asparagales</taxon>
        <taxon>Orchidaceae</taxon>
        <taxon>Vanilloideae</taxon>
        <taxon>Vanilleae</taxon>
        <taxon>Vanilla</taxon>
    </lineage>
</organism>
<dbReference type="Proteomes" id="UP000639772">
    <property type="component" value="Unassembled WGS sequence"/>
</dbReference>
<sequence length="195" mass="21761">MAGNAPLFPTTVSLHYSDYGFDPQIAYFQVLEEPRRHGKKNEWSRSMDALHFKLQKPISKDDRSKSKKRRQWWKNAFGRLWKRGRGGGGDVGAFDVSSPMEVSYSASPWCRATSGPLYGSEIAREGNSAFRASRPSVGPLRVAEMGEAGLLPYISLRDLNLAEEYFNEFDSGRRETIRNQAGIGVALIVAEGGRT</sequence>
<evidence type="ECO:0000313" key="2">
    <source>
        <dbReference type="EMBL" id="KAG0483485.1"/>
    </source>
</evidence>
<gene>
    <name evidence="2" type="ORF">HPP92_011569</name>
    <name evidence="1" type="ORF">HPP92_011860</name>
</gene>
<dbReference type="EMBL" id="JADCNL010000005">
    <property type="protein sequence ID" value="KAG0481002.1"/>
    <property type="molecule type" value="Genomic_DNA"/>
</dbReference>
<evidence type="ECO:0000313" key="1">
    <source>
        <dbReference type="EMBL" id="KAG0481002.1"/>
    </source>
</evidence>
<reference evidence="3 4" key="1">
    <citation type="journal article" date="2020" name="Nat. Food">
        <title>A phased Vanilla planifolia genome enables genetic improvement of flavour and production.</title>
        <authorList>
            <person name="Hasing T."/>
            <person name="Tang H."/>
            <person name="Brym M."/>
            <person name="Khazi F."/>
            <person name="Huang T."/>
            <person name="Chambers A.H."/>
        </authorList>
    </citation>
    <scope>NUCLEOTIDE SEQUENCE [LARGE SCALE GENOMIC DNA]</scope>
    <source>
        <tissue evidence="2">Leaf</tissue>
    </source>
</reference>
<protein>
    <submittedName>
        <fullName evidence="2">Uncharacterized protein</fullName>
    </submittedName>
</protein>